<reference evidence="2 3" key="1">
    <citation type="journal article" date="2013" name="Curr. Biol.">
        <title>The Genome of the Foraminiferan Reticulomyxa filosa.</title>
        <authorList>
            <person name="Glockner G."/>
            <person name="Hulsmann N."/>
            <person name="Schleicher M."/>
            <person name="Noegel A.A."/>
            <person name="Eichinger L."/>
            <person name="Gallinger C."/>
            <person name="Pawlowski J."/>
            <person name="Sierra R."/>
            <person name="Euteneuer U."/>
            <person name="Pillet L."/>
            <person name="Moustafa A."/>
            <person name="Platzer M."/>
            <person name="Groth M."/>
            <person name="Szafranski K."/>
            <person name="Schliwa M."/>
        </authorList>
    </citation>
    <scope>NUCLEOTIDE SEQUENCE [LARGE SCALE GENOMIC DNA]</scope>
</reference>
<keyword evidence="3" id="KW-1185">Reference proteome</keyword>
<dbReference type="EMBL" id="ASPP01030012">
    <property type="protein sequence ID" value="ETO04153.1"/>
    <property type="molecule type" value="Genomic_DNA"/>
</dbReference>
<evidence type="ECO:0000313" key="3">
    <source>
        <dbReference type="Proteomes" id="UP000023152"/>
    </source>
</evidence>
<accession>X6LQH7</accession>
<feature type="region of interest" description="Disordered" evidence="1">
    <location>
        <begin position="1"/>
        <end position="25"/>
    </location>
</feature>
<evidence type="ECO:0000313" key="2">
    <source>
        <dbReference type="EMBL" id="ETO04153.1"/>
    </source>
</evidence>
<organism evidence="2 3">
    <name type="scientific">Reticulomyxa filosa</name>
    <dbReference type="NCBI Taxonomy" id="46433"/>
    <lineage>
        <taxon>Eukaryota</taxon>
        <taxon>Sar</taxon>
        <taxon>Rhizaria</taxon>
        <taxon>Retaria</taxon>
        <taxon>Foraminifera</taxon>
        <taxon>Monothalamids</taxon>
        <taxon>Reticulomyxidae</taxon>
        <taxon>Reticulomyxa</taxon>
    </lineage>
</organism>
<gene>
    <name evidence="2" type="ORF">RFI_33249</name>
</gene>
<protein>
    <submittedName>
        <fullName evidence="2">Uncharacterized protein</fullName>
    </submittedName>
</protein>
<evidence type="ECO:0000256" key="1">
    <source>
        <dbReference type="SAM" id="MobiDB-lite"/>
    </source>
</evidence>
<feature type="non-terminal residue" evidence="2">
    <location>
        <position position="110"/>
    </location>
</feature>
<proteinExistence type="predicted"/>
<dbReference type="AlphaFoldDB" id="X6LQH7"/>
<dbReference type="Proteomes" id="UP000023152">
    <property type="component" value="Unassembled WGS sequence"/>
</dbReference>
<sequence length="110" mass="12244">AFDNEIRTRNKTETQPRKQTNEIPTAPQYLDAPVLELPKTEHKTLTNQILSNVSKGIVEIGNMNRKAFGLVFSTVDTVQGGIKELNNAIKDVSTRTISMFSKSVDPPEDD</sequence>
<feature type="non-terminal residue" evidence="2">
    <location>
        <position position="1"/>
    </location>
</feature>
<feature type="compositionally biased region" description="Basic and acidic residues" evidence="1">
    <location>
        <begin position="1"/>
        <end position="20"/>
    </location>
</feature>
<name>X6LQH7_RETFI</name>
<comment type="caution">
    <text evidence="2">The sequence shown here is derived from an EMBL/GenBank/DDBJ whole genome shotgun (WGS) entry which is preliminary data.</text>
</comment>